<dbReference type="GO" id="GO:0016787">
    <property type="term" value="F:hydrolase activity"/>
    <property type="evidence" value="ECO:0007669"/>
    <property type="project" value="UniProtKB-KW"/>
</dbReference>
<keyword evidence="5" id="KW-0479">Metal-binding</keyword>
<evidence type="ECO:0000256" key="2">
    <source>
        <dbReference type="ARBA" id="ARBA00004123"/>
    </source>
</evidence>
<evidence type="ECO:0000256" key="4">
    <source>
        <dbReference type="ARBA" id="ARBA00022722"/>
    </source>
</evidence>
<name>A0A540M8G1_MALBA</name>
<accession>A0A540M8G1</accession>
<dbReference type="Proteomes" id="UP000315295">
    <property type="component" value="Unassembled WGS sequence"/>
</dbReference>
<evidence type="ECO:0000256" key="5">
    <source>
        <dbReference type="ARBA" id="ARBA00022723"/>
    </source>
</evidence>
<evidence type="ECO:0000256" key="8">
    <source>
        <dbReference type="SAM" id="Phobius"/>
    </source>
</evidence>
<dbReference type="PANTHER" id="PTHR22930:SF293">
    <property type="entry name" value="PROTEIN ALP1-LIKE"/>
    <property type="match status" value="1"/>
</dbReference>
<evidence type="ECO:0000259" key="9">
    <source>
        <dbReference type="Pfam" id="PF13359"/>
    </source>
</evidence>
<dbReference type="InterPro" id="IPR058353">
    <property type="entry name" value="DUF8040"/>
</dbReference>
<dbReference type="Pfam" id="PF13359">
    <property type="entry name" value="DDE_Tnp_4"/>
    <property type="match status" value="1"/>
</dbReference>
<sequence length="394" mass="45096">MKLLLILLLEMSYLETICICTILVVMMLRGKQRHVERPTLTNRSLIRREISLCYLNGIIGNTDTECVNELRMDRRTFGILCDLLRQDGRVKTDGLVSVEEQVCMTLQILAHHTKNRSVGGRFYRSGETISRYFNSVLQGILRLQGILLKVPQPVPIDSTDPRWRCFKNCLGALDGTHIDVHVPEIDKPRYRTRKGRVATNVLGVCSGDMQFIYVFPGWEGSASDSRVLHDAISRPNGFKVPAGCYYLVDGGYTNGEGFLAPYRGIPYHLSEWEGRTPSNKEEYFNMKHSKARNVIERCFGLLKGRWSILRSPSFYPIRTQGRIITACCLLHNLIRQEMSVDPMENLPIIEDGQNTEEGEYVGSVQTSDQWTAKRNDIAQEMYNEWRAIRNQQPN</sequence>
<dbReference type="GO" id="GO:0004518">
    <property type="term" value="F:nuclease activity"/>
    <property type="evidence" value="ECO:0007669"/>
    <property type="project" value="UniProtKB-KW"/>
</dbReference>
<organism evidence="11 12">
    <name type="scientific">Malus baccata</name>
    <name type="common">Siberian crab apple</name>
    <name type="synonym">Pyrus baccata</name>
    <dbReference type="NCBI Taxonomy" id="106549"/>
    <lineage>
        <taxon>Eukaryota</taxon>
        <taxon>Viridiplantae</taxon>
        <taxon>Streptophyta</taxon>
        <taxon>Embryophyta</taxon>
        <taxon>Tracheophyta</taxon>
        <taxon>Spermatophyta</taxon>
        <taxon>Magnoliopsida</taxon>
        <taxon>eudicotyledons</taxon>
        <taxon>Gunneridae</taxon>
        <taxon>Pentapetalae</taxon>
        <taxon>rosids</taxon>
        <taxon>fabids</taxon>
        <taxon>Rosales</taxon>
        <taxon>Rosaceae</taxon>
        <taxon>Amygdaloideae</taxon>
        <taxon>Maleae</taxon>
        <taxon>Malus</taxon>
    </lineage>
</organism>
<evidence type="ECO:0000313" key="12">
    <source>
        <dbReference type="Proteomes" id="UP000315295"/>
    </source>
</evidence>
<dbReference type="InterPro" id="IPR027806">
    <property type="entry name" value="HARBI1_dom"/>
</dbReference>
<evidence type="ECO:0000256" key="7">
    <source>
        <dbReference type="ARBA" id="ARBA00023242"/>
    </source>
</evidence>
<keyword evidence="6" id="KW-0378">Hydrolase</keyword>
<dbReference type="PANTHER" id="PTHR22930">
    <property type="match status" value="1"/>
</dbReference>
<dbReference type="InterPro" id="IPR045249">
    <property type="entry name" value="HARBI1-like"/>
</dbReference>
<dbReference type="Pfam" id="PF26138">
    <property type="entry name" value="DUF8040"/>
    <property type="match status" value="1"/>
</dbReference>
<comment type="similarity">
    <text evidence="3">Belongs to the HARBI1 family.</text>
</comment>
<comment type="cofactor">
    <cofactor evidence="1">
        <name>a divalent metal cation</name>
        <dbReference type="ChEBI" id="CHEBI:60240"/>
    </cofactor>
</comment>
<evidence type="ECO:0000256" key="6">
    <source>
        <dbReference type="ARBA" id="ARBA00022801"/>
    </source>
</evidence>
<reference evidence="11 12" key="1">
    <citation type="journal article" date="2019" name="G3 (Bethesda)">
        <title>Sequencing of a Wild Apple (Malus baccata) Genome Unravels the Differences Between Cultivated and Wild Apple Species Regarding Disease Resistance and Cold Tolerance.</title>
        <authorList>
            <person name="Chen X."/>
        </authorList>
    </citation>
    <scope>NUCLEOTIDE SEQUENCE [LARGE SCALE GENOMIC DNA]</scope>
    <source>
        <strain evidence="12">cv. Shandingzi</strain>
        <tissue evidence="11">Leaves</tissue>
    </source>
</reference>
<protein>
    <submittedName>
        <fullName evidence="11">Uncharacterized protein</fullName>
    </submittedName>
</protein>
<comment type="caution">
    <text evidence="11">The sequence shown here is derived from an EMBL/GenBank/DDBJ whole genome shotgun (WGS) entry which is preliminary data.</text>
</comment>
<comment type="subcellular location">
    <subcellularLocation>
        <location evidence="2">Nucleus</location>
    </subcellularLocation>
</comment>
<keyword evidence="7" id="KW-0539">Nucleus</keyword>
<evidence type="ECO:0000259" key="10">
    <source>
        <dbReference type="Pfam" id="PF26138"/>
    </source>
</evidence>
<keyword evidence="8" id="KW-0472">Membrane</keyword>
<keyword evidence="8" id="KW-0812">Transmembrane</keyword>
<proteinExistence type="inferred from homology"/>
<feature type="domain" description="DDE Tnp4" evidence="9">
    <location>
        <begin position="173"/>
        <end position="332"/>
    </location>
</feature>
<evidence type="ECO:0000256" key="3">
    <source>
        <dbReference type="ARBA" id="ARBA00006958"/>
    </source>
</evidence>
<keyword evidence="8" id="KW-1133">Transmembrane helix</keyword>
<gene>
    <name evidence="11" type="ORF">C1H46_019613</name>
</gene>
<feature type="transmembrane region" description="Helical" evidence="8">
    <location>
        <begin position="6"/>
        <end position="28"/>
    </location>
</feature>
<feature type="domain" description="DUF8040" evidence="10">
    <location>
        <begin position="54"/>
        <end position="141"/>
    </location>
</feature>
<evidence type="ECO:0000313" key="11">
    <source>
        <dbReference type="EMBL" id="TQD94759.1"/>
    </source>
</evidence>
<dbReference type="GO" id="GO:0046872">
    <property type="term" value="F:metal ion binding"/>
    <property type="evidence" value="ECO:0007669"/>
    <property type="project" value="UniProtKB-KW"/>
</dbReference>
<dbReference type="AlphaFoldDB" id="A0A540M8G1"/>
<dbReference type="GO" id="GO:0005634">
    <property type="term" value="C:nucleus"/>
    <property type="evidence" value="ECO:0007669"/>
    <property type="project" value="UniProtKB-SubCell"/>
</dbReference>
<keyword evidence="4" id="KW-0540">Nuclease</keyword>
<keyword evidence="12" id="KW-1185">Reference proteome</keyword>
<evidence type="ECO:0000256" key="1">
    <source>
        <dbReference type="ARBA" id="ARBA00001968"/>
    </source>
</evidence>
<dbReference type="EMBL" id="VIEB01000337">
    <property type="protein sequence ID" value="TQD94759.1"/>
    <property type="molecule type" value="Genomic_DNA"/>
</dbReference>